<keyword evidence="1" id="KW-0472">Membrane</keyword>
<feature type="transmembrane region" description="Helical" evidence="1">
    <location>
        <begin position="95"/>
        <end position="116"/>
    </location>
</feature>
<keyword evidence="1" id="KW-1133">Transmembrane helix</keyword>
<protein>
    <submittedName>
        <fullName evidence="2">Uncharacterized protein</fullName>
    </submittedName>
</protein>
<dbReference type="EMBL" id="RJLR01000074">
    <property type="protein sequence ID" value="RNM01232.1"/>
    <property type="molecule type" value="Genomic_DNA"/>
</dbReference>
<evidence type="ECO:0000313" key="2">
    <source>
        <dbReference type="EMBL" id="RNM01232.1"/>
    </source>
</evidence>
<dbReference type="Proteomes" id="UP000276061">
    <property type="component" value="Unassembled WGS sequence"/>
</dbReference>
<comment type="caution">
    <text evidence="2">The sequence shown here is derived from an EMBL/GenBank/DDBJ whole genome shotgun (WGS) entry which is preliminary data.</text>
</comment>
<gene>
    <name evidence="2" type="ORF">EF878_20790</name>
</gene>
<proteinExistence type="predicted"/>
<organism evidence="2 3">
    <name type="scientific">Dickeya undicola</name>
    <dbReference type="NCBI Taxonomy" id="1577887"/>
    <lineage>
        <taxon>Bacteria</taxon>
        <taxon>Pseudomonadati</taxon>
        <taxon>Pseudomonadota</taxon>
        <taxon>Gammaproteobacteria</taxon>
        <taxon>Enterobacterales</taxon>
        <taxon>Pectobacteriaceae</taxon>
        <taxon>Dickeya</taxon>
    </lineage>
</organism>
<dbReference type="AlphaFoldDB" id="A0A3N0FMA3"/>
<feature type="transmembrane region" description="Helical" evidence="1">
    <location>
        <begin position="122"/>
        <end position="144"/>
    </location>
</feature>
<sequence length="177" mass="19899">MDSREKELSALSAQIADSLKGLPFDDGQERQITITVGGNNPGSIHVGSVVNINPAPQRPLALHEMDDHTLRVMRKNLTVKRNDAKRRCHLNGPSMMSLALILSAFFSALLNGYLLINKEPPIFILGEKVFFVFIGWAFLLSFFVKKMDKIRKIESIIINENQSVIDAIDVILRRRNS</sequence>
<evidence type="ECO:0000313" key="3">
    <source>
        <dbReference type="Proteomes" id="UP000276061"/>
    </source>
</evidence>
<accession>A0A3N0FMA3</accession>
<reference evidence="2 3" key="1">
    <citation type="submission" date="2018-11" db="EMBL/GenBank/DDBJ databases">
        <title>Characterization of surface water Dickeya isolates.</title>
        <authorList>
            <person name="Van Gijsegem F."/>
            <person name="Pedron J."/>
        </authorList>
    </citation>
    <scope>NUCLEOTIDE SEQUENCE [LARGE SCALE GENOMIC DNA]</scope>
    <source>
        <strain evidence="2 3">FVG1-MFV-O17</strain>
    </source>
</reference>
<name>A0A3N0FMA3_9GAMM</name>
<dbReference type="RefSeq" id="WP_024105306.1">
    <property type="nucleotide sequence ID" value="NZ_RJLR01000074.1"/>
</dbReference>
<dbReference type="OrthoDB" id="6447640at2"/>
<keyword evidence="1" id="KW-0812">Transmembrane</keyword>
<evidence type="ECO:0000256" key="1">
    <source>
        <dbReference type="SAM" id="Phobius"/>
    </source>
</evidence>